<sequence>MNYGIGENVSQLLWYPLPASIYQRSLCNLASHRLDPLRAASICLVCLSLCHHSTVDTRACGHTSKHANRDIHEHYSRQAMALQKPFSSRALHFSAVAVAIWRAGGEAGRRAGVQTGRRAGGQADRQARERTGGQASGGGRVENARTGEAAMRAHSRAHDSALPVEGARPRRAGGVRKAWAASGLVGAPRLCSCLQTARKCVYALSPAKQCSFMYFPAHCTTSANQASPDLTAACVKLVHQCTFVSSDQFFWSVSLLRRRRSSAWPAPVLQSPRAAAAAAAADAVAAIAGVAADPLPASSRSRPRCWAPRTRERANRLTPPIRLARPSHASPSCPHQATASRSSVPFESVHRHTSTCPVAATRSQPQLGREMPNCDYAVRFEQHLFGPQMSLASAGLRAATTAATNGLHASSLAGCEDSEACKPGCRESDGLVYRPVPHRFAAQLAAGAPGPVGPSARRPVAAAAVPAAAG</sequence>
<name>A0A448XNL7_9PLAT</name>
<dbReference type="Proteomes" id="UP000784294">
    <property type="component" value="Unassembled WGS sequence"/>
</dbReference>
<feature type="region of interest" description="Disordered" evidence="1">
    <location>
        <begin position="110"/>
        <end position="169"/>
    </location>
</feature>
<comment type="caution">
    <text evidence="2">The sequence shown here is derived from an EMBL/GenBank/DDBJ whole genome shotgun (WGS) entry which is preliminary data.</text>
</comment>
<proteinExistence type="predicted"/>
<protein>
    <submittedName>
        <fullName evidence="2">Uncharacterized protein</fullName>
    </submittedName>
</protein>
<evidence type="ECO:0000313" key="2">
    <source>
        <dbReference type="EMBL" id="VEL41074.1"/>
    </source>
</evidence>
<dbReference type="AlphaFoldDB" id="A0A448XNL7"/>
<accession>A0A448XNL7</accession>
<evidence type="ECO:0000256" key="1">
    <source>
        <dbReference type="SAM" id="MobiDB-lite"/>
    </source>
</evidence>
<organism evidence="2 3">
    <name type="scientific">Protopolystoma xenopodis</name>
    <dbReference type="NCBI Taxonomy" id="117903"/>
    <lineage>
        <taxon>Eukaryota</taxon>
        <taxon>Metazoa</taxon>
        <taxon>Spiralia</taxon>
        <taxon>Lophotrochozoa</taxon>
        <taxon>Platyhelminthes</taxon>
        <taxon>Monogenea</taxon>
        <taxon>Polyopisthocotylea</taxon>
        <taxon>Polystomatidea</taxon>
        <taxon>Polystomatidae</taxon>
        <taxon>Protopolystoma</taxon>
    </lineage>
</organism>
<feature type="non-terminal residue" evidence="2">
    <location>
        <position position="470"/>
    </location>
</feature>
<feature type="compositionally biased region" description="Polar residues" evidence="1">
    <location>
        <begin position="329"/>
        <end position="345"/>
    </location>
</feature>
<keyword evidence="3" id="KW-1185">Reference proteome</keyword>
<feature type="compositionally biased region" description="Low complexity" evidence="1">
    <location>
        <begin position="110"/>
        <end position="124"/>
    </location>
</feature>
<reference evidence="2" key="1">
    <citation type="submission" date="2018-11" db="EMBL/GenBank/DDBJ databases">
        <authorList>
            <consortium name="Pathogen Informatics"/>
        </authorList>
    </citation>
    <scope>NUCLEOTIDE SEQUENCE</scope>
</reference>
<gene>
    <name evidence="2" type="ORF">PXEA_LOCUS34514</name>
</gene>
<feature type="region of interest" description="Disordered" evidence="1">
    <location>
        <begin position="297"/>
        <end position="348"/>
    </location>
</feature>
<dbReference type="EMBL" id="CAAALY010267754">
    <property type="protein sequence ID" value="VEL41074.1"/>
    <property type="molecule type" value="Genomic_DNA"/>
</dbReference>
<evidence type="ECO:0000313" key="3">
    <source>
        <dbReference type="Proteomes" id="UP000784294"/>
    </source>
</evidence>